<evidence type="ECO:0000313" key="2">
    <source>
        <dbReference type="Proteomes" id="UP001150581"/>
    </source>
</evidence>
<name>A0ACC1IQ25_9FUNG</name>
<keyword evidence="1" id="KW-0808">Transferase</keyword>
<accession>A0ACC1IQ25</accession>
<gene>
    <name evidence="1" type="primary">OVCA2_2</name>
    <name evidence="1" type="ORF">LPJ66_002602</name>
</gene>
<proteinExistence type="predicted"/>
<organism evidence="1 2">
    <name type="scientific">Kickxella alabastrina</name>
    <dbReference type="NCBI Taxonomy" id="61397"/>
    <lineage>
        <taxon>Eukaryota</taxon>
        <taxon>Fungi</taxon>
        <taxon>Fungi incertae sedis</taxon>
        <taxon>Zoopagomycota</taxon>
        <taxon>Kickxellomycotina</taxon>
        <taxon>Kickxellomycetes</taxon>
        <taxon>Kickxellales</taxon>
        <taxon>Kickxellaceae</taxon>
        <taxon>Kickxella</taxon>
    </lineage>
</organism>
<comment type="caution">
    <text evidence="1">The sequence shown here is derived from an EMBL/GenBank/DDBJ whole genome shotgun (WGS) entry which is preliminary data.</text>
</comment>
<reference evidence="1" key="1">
    <citation type="submission" date="2022-07" db="EMBL/GenBank/DDBJ databases">
        <title>Phylogenomic reconstructions and comparative analyses of Kickxellomycotina fungi.</title>
        <authorList>
            <person name="Reynolds N.K."/>
            <person name="Stajich J.E."/>
            <person name="Barry K."/>
            <person name="Grigoriev I.V."/>
            <person name="Crous P."/>
            <person name="Smith M.E."/>
        </authorList>
    </citation>
    <scope>NUCLEOTIDE SEQUENCE</scope>
    <source>
        <strain evidence="1">Benny 63K</strain>
    </source>
</reference>
<keyword evidence="2" id="KW-1185">Reference proteome</keyword>
<evidence type="ECO:0000313" key="1">
    <source>
        <dbReference type="EMBL" id="KAJ1898670.1"/>
    </source>
</evidence>
<dbReference type="EMBL" id="JANBPG010000219">
    <property type="protein sequence ID" value="KAJ1898670.1"/>
    <property type="molecule type" value="Genomic_DNA"/>
</dbReference>
<dbReference type="EC" id="2.5.1.108" evidence="1"/>
<protein>
    <submittedName>
        <fullName evidence="1">Ovarian cancer-associated protein 2</fullName>
        <ecNumber evidence="1">2.5.1.108</ecNumber>
    </submittedName>
</protein>
<dbReference type="Proteomes" id="UP001150581">
    <property type="component" value="Unassembled WGS sequence"/>
</dbReference>
<sequence length="237" mass="26002">MHKPKILCLHGFAESASVFRIRTRTLRALLASHAELVYLDAPVNIGDLHLTFQDTADTQGAPSDFTNLGWWWKRAGKHIELRGLGLSLALVAKTLEEQGPFIGILGFSQGGCLAAIIAALLQQQHDQKHKRHVDGLAFPVEVSHPPVKFVIVAGAFPLDTAEHQAVYGEKIQAASLHMMGAYDTVVAAESSQKLVRCFEAPQVFEFEGGHFIPQTLQCSRAVKRFLRPFVSGLNNTV</sequence>